<dbReference type="eggNOG" id="ENOG50332YU">
    <property type="taxonomic scope" value="Bacteria"/>
</dbReference>
<sequence length="68" mass="7893">MENFYVNIDAQPNGDHEVHSAKCLYFHTLENRKYLGIFRTCTDAVAFAKNIYPQANGCYYCCRAAHKR</sequence>
<reference key="1">
    <citation type="submission" date="2010-11" db="EMBL/GenBank/DDBJ databases">
        <title>The complete genome of Paludibacter propionicigenes DSM 17365.</title>
        <authorList>
            <consortium name="US DOE Joint Genome Institute (JGI-PGF)"/>
            <person name="Lucas S."/>
            <person name="Copeland A."/>
            <person name="Lapidus A."/>
            <person name="Bruce D."/>
            <person name="Goodwin L."/>
            <person name="Pitluck S."/>
            <person name="Kyrpides N."/>
            <person name="Mavromatis K."/>
            <person name="Ivanova N."/>
            <person name="Munk A.C."/>
            <person name="Brettin T."/>
            <person name="Detter J.C."/>
            <person name="Han C."/>
            <person name="Tapia R."/>
            <person name="Land M."/>
            <person name="Hauser L."/>
            <person name="Markowitz V."/>
            <person name="Cheng J.-F."/>
            <person name="Hugenholtz P."/>
            <person name="Woyke T."/>
            <person name="Wu D."/>
            <person name="Gronow S."/>
            <person name="Wellnitz S."/>
            <person name="Brambilla E."/>
            <person name="Klenk H.-P."/>
            <person name="Eisen J.A."/>
        </authorList>
    </citation>
    <scope>NUCLEOTIDE SEQUENCE</scope>
    <source>
        <strain>WB4</strain>
    </source>
</reference>
<organism evidence="1 2">
    <name type="scientific">Paludibacter propionicigenes (strain DSM 17365 / JCM 13257 / WB4)</name>
    <dbReference type="NCBI Taxonomy" id="694427"/>
    <lineage>
        <taxon>Bacteria</taxon>
        <taxon>Pseudomonadati</taxon>
        <taxon>Bacteroidota</taxon>
        <taxon>Bacteroidia</taxon>
        <taxon>Bacteroidales</taxon>
        <taxon>Paludibacteraceae</taxon>
        <taxon>Paludibacter</taxon>
    </lineage>
</organism>
<dbReference type="RefSeq" id="WP_013446261.1">
    <property type="nucleotide sequence ID" value="NC_014734.1"/>
</dbReference>
<dbReference type="AlphaFoldDB" id="E4T848"/>
<name>E4T848_PALPW</name>
<protein>
    <submittedName>
        <fullName evidence="1">Uncharacterized protein</fullName>
    </submittedName>
</protein>
<evidence type="ECO:0000313" key="2">
    <source>
        <dbReference type="Proteomes" id="UP000008718"/>
    </source>
</evidence>
<gene>
    <name evidence="1" type="ordered locus">Palpr_2762</name>
</gene>
<dbReference type="STRING" id="694427.Palpr_2762"/>
<dbReference type="Proteomes" id="UP000008718">
    <property type="component" value="Chromosome"/>
</dbReference>
<keyword evidence="2" id="KW-1185">Reference proteome</keyword>
<proteinExistence type="predicted"/>
<accession>E4T848</accession>
<evidence type="ECO:0000313" key="1">
    <source>
        <dbReference type="EMBL" id="ADQ80892.1"/>
    </source>
</evidence>
<dbReference type="EMBL" id="CP002345">
    <property type="protein sequence ID" value="ADQ80892.1"/>
    <property type="molecule type" value="Genomic_DNA"/>
</dbReference>
<dbReference type="KEGG" id="ppn:Palpr_2762"/>
<reference evidence="1 2" key="2">
    <citation type="journal article" date="2011" name="Stand. Genomic Sci.">
        <title>Complete genome sequence of Paludibacter propionicigenes type strain (WB4).</title>
        <authorList>
            <person name="Gronow S."/>
            <person name="Munk C."/>
            <person name="Lapidus A."/>
            <person name="Nolan M."/>
            <person name="Lucas S."/>
            <person name="Hammon N."/>
            <person name="Deshpande S."/>
            <person name="Cheng J.F."/>
            <person name="Tapia R."/>
            <person name="Han C."/>
            <person name="Goodwin L."/>
            <person name="Pitluck S."/>
            <person name="Liolios K."/>
            <person name="Ivanova N."/>
            <person name="Mavromatis K."/>
            <person name="Mikhailova N."/>
            <person name="Pati A."/>
            <person name="Chen A."/>
            <person name="Palaniappan K."/>
            <person name="Land M."/>
            <person name="Hauser L."/>
            <person name="Chang Y.J."/>
            <person name="Jeffries C.D."/>
            <person name="Brambilla E."/>
            <person name="Rohde M."/>
            <person name="Goker M."/>
            <person name="Detter J.C."/>
            <person name="Woyke T."/>
            <person name="Bristow J."/>
            <person name="Eisen J.A."/>
            <person name="Markowitz V."/>
            <person name="Hugenholtz P."/>
            <person name="Kyrpides N.C."/>
            <person name="Klenk H.P."/>
        </authorList>
    </citation>
    <scope>NUCLEOTIDE SEQUENCE [LARGE SCALE GENOMIC DNA]</scope>
    <source>
        <strain evidence="2">DSM 17365 / JCM 13257 / WB4</strain>
    </source>
</reference>
<dbReference type="HOGENOM" id="CLU_191482_2_0_10"/>
<dbReference type="OrthoDB" id="47198at2"/>